<proteinExistence type="predicted"/>
<dbReference type="eggNOG" id="COG2165">
    <property type="taxonomic scope" value="Bacteria"/>
</dbReference>
<evidence type="ECO:0000313" key="3">
    <source>
        <dbReference type="Proteomes" id="UP000008721"/>
    </source>
</evidence>
<dbReference type="HOGENOM" id="CLU_1467490_0_0_7"/>
<dbReference type="Proteomes" id="UP000008721">
    <property type="component" value="Chromosome"/>
</dbReference>
<keyword evidence="1" id="KW-1133">Transmembrane helix</keyword>
<protein>
    <recommendedName>
        <fullName evidence="4">Prepilin-type N-terminal cleavage/methylation domain-containing protein</fullName>
    </recommendedName>
</protein>
<dbReference type="KEGG" id="sku:Sulku_1216"/>
<dbReference type="InterPro" id="IPR012902">
    <property type="entry name" value="N_methyl_site"/>
</dbReference>
<evidence type="ECO:0008006" key="4">
    <source>
        <dbReference type="Google" id="ProtNLM"/>
    </source>
</evidence>
<reference evidence="2 3" key="1">
    <citation type="journal article" date="2012" name="Stand. Genomic Sci.">
        <title>Complete genome sequence of the sulfur compounds oxidizing chemolithoautotroph Sulfuricurvum kujiense type strain (YK-1(T)).</title>
        <authorList>
            <person name="Han C."/>
            <person name="Kotsyurbenko O."/>
            <person name="Chertkov O."/>
            <person name="Held B."/>
            <person name="Lapidus A."/>
            <person name="Nolan M."/>
            <person name="Lucas S."/>
            <person name="Hammon N."/>
            <person name="Deshpande S."/>
            <person name="Cheng J.F."/>
            <person name="Tapia R."/>
            <person name="Goodwin L.A."/>
            <person name="Pitluck S."/>
            <person name="Liolios K."/>
            <person name="Pagani I."/>
            <person name="Ivanova N."/>
            <person name="Mavromatis K."/>
            <person name="Mikhailova N."/>
            <person name="Pati A."/>
            <person name="Chen A."/>
            <person name="Palaniappan K."/>
            <person name="Land M."/>
            <person name="Hauser L."/>
            <person name="Chang Y.J."/>
            <person name="Jeffries C.D."/>
            <person name="Brambilla E.M."/>
            <person name="Rohde M."/>
            <person name="Spring S."/>
            <person name="Sikorski J."/>
            <person name="Goker M."/>
            <person name="Woyke T."/>
            <person name="Bristow J."/>
            <person name="Eisen J.A."/>
            <person name="Markowitz V."/>
            <person name="Hugenholtz P."/>
            <person name="Kyrpides N.C."/>
            <person name="Klenk H.P."/>
            <person name="Detter J.C."/>
        </authorList>
    </citation>
    <scope>NUCLEOTIDE SEQUENCE [LARGE SCALE GENOMIC DNA]</scope>
    <source>
        <strain evidence="3">ATCC BAA-921 / DSM 16994 / JCM 11577 / YK-1</strain>
    </source>
</reference>
<dbReference type="AlphaFoldDB" id="E4TXH0"/>
<organism evidence="2 3">
    <name type="scientific">Sulfuricurvum kujiense (strain ATCC BAA-921 / DSM 16994 / JCM 11577 / YK-1)</name>
    <dbReference type="NCBI Taxonomy" id="709032"/>
    <lineage>
        <taxon>Bacteria</taxon>
        <taxon>Pseudomonadati</taxon>
        <taxon>Campylobacterota</taxon>
        <taxon>Epsilonproteobacteria</taxon>
        <taxon>Campylobacterales</taxon>
        <taxon>Sulfurimonadaceae</taxon>
        <taxon>Sulfuricurvum</taxon>
    </lineage>
</organism>
<evidence type="ECO:0000313" key="2">
    <source>
        <dbReference type="EMBL" id="ADR33879.1"/>
    </source>
</evidence>
<keyword evidence="1" id="KW-0472">Membrane</keyword>
<dbReference type="STRING" id="709032.Sulku_1216"/>
<gene>
    <name evidence="2" type="ordered locus">Sulku_1216</name>
</gene>
<dbReference type="RefSeq" id="WP_013460076.1">
    <property type="nucleotide sequence ID" value="NC_014762.1"/>
</dbReference>
<dbReference type="Pfam" id="PF07963">
    <property type="entry name" value="N_methyl"/>
    <property type="match status" value="1"/>
</dbReference>
<name>E4TXH0_SULKY</name>
<accession>E4TXH0</accession>
<keyword evidence="3" id="KW-1185">Reference proteome</keyword>
<dbReference type="EMBL" id="CP002355">
    <property type="protein sequence ID" value="ADR33879.1"/>
    <property type="molecule type" value="Genomic_DNA"/>
</dbReference>
<feature type="transmembrane region" description="Helical" evidence="1">
    <location>
        <begin position="13"/>
        <end position="31"/>
    </location>
</feature>
<dbReference type="NCBIfam" id="TIGR02532">
    <property type="entry name" value="IV_pilin_GFxxxE"/>
    <property type="match status" value="1"/>
</dbReference>
<evidence type="ECO:0000256" key="1">
    <source>
        <dbReference type="SAM" id="Phobius"/>
    </source>
</evidence>
<sequence length="184" mass="20919">MDHAKKGMTLFELLIVMIIVGIVYSIGLFAIKKEKAVSSSIKASELKSALTALDHSKKIRLICDNSCHECRVLDTRDSVVASIRLSSDGPLQRYGFDRLGELRPLEKTVTNIDNKFSQECFEFTLYPDGTSSPLILKDNASYYLYTPLQGEKPFITDSAETLRLHLFDELRYPLKSDRYYVQQP</sequence>
<keyword evidence="1" id="KW-0812">Transmembrane</keyword>